<dbReference type="AlphaFoldDB" id="A0A815T0C4"/>
<dbReference type="Proteomes" id="UP000663829">
    <property type="component" value="Unassembled WGS sequence"/>
</dbReference>
<sequence length="139" mass="16398">MIITWLTKQIHSASCILLSRLFLSFFLPYCQRLFRSNAVSAVWNYNKLQYQRVKELMQNLQQQEEPLEQAQEWIWLDRNCIDAYSYCPLEDEVSVGSDFLPTLSHQTEHLSCGIWMETSLFLIHAHHQQRAKNLPLLGL</sequence>
<comment type="caution">
    <text evidence="2">The sequence shown here is derived from an EMBL/GenBank/DDBJ whole genome shotgun (WGS) entry which is preliminary data.</text>
</comment>
<dbReference type="EMBL" id="CAJNOK010021731">
    <property type="protein sequence ID" value="CAF1336741.1"/>
    <property type="molecule type" value="Genomic_DNA"/>
</dbReference>
<evidence type="ECO:0000313" key="3">
    <source>
        <dbReference type="EMBL" id="CAF4148052.1"/>
    </source>
</evidence>
<dbReference type="EMBL" id="CAJOBA010043356">
    <property type="protein sequence ID" value="CAF4148052.1"/>
    <property type="molecule type" value="Genomic_DNA"/>
</dbReference>
<evidence type="ECO:0000313" key="2">
    <source>
        <dbReference type="EMBL" id="CAF1499890.1"/>
    </source>
</evidence>
<dbReference type="EMBL" id="CAJNOQ010022347">
    <property type="protein sequence ID" value="CAF1499890.1"/>
    <property type="molecule type" value="Genomic_DNA"/>
</dbReference>
<protein>
    <submittedName>
        <fullName evidence="2">Uncharacterized protein</fullName>
    </submittedName>
</protein>
<dbReference type="EMBL" id="CAJOBC010087859">
    <property type="protein sequence ID" value="CAF4361675.1"/>
    <property type="molecule type" value="Genomic_DNA"/>
</dbReference>
<name>A0A815T0C4_9BILA</name>
<evidence type="ECO:0000313" key="5">
    <source>
        <dbReference type="Proteomes" id="UP000663829"/>
    </source>
</evidence>
<proteinExistence type="predicted"/>
<organism evidence="2 5">
    <name type="scientific">Didymodactylos carnosus</name>
    <dbReference type="NCBI Taxonomy" id="1234261"/>
    <lineage>
        <taxon>Eukaryota</taxon>
        <taxon>Metazoa</taxon>
        <taxon>Spiralia</taxon>
        <taxon>Gnathifera</taxon>
        <taxon>Rotifera</taxon>
        <taxon>Eurotatoria</taxon>
        <taxon>Bdelloidea</taxon>
        <taxon>Philodinida</taxon>
        <taxon>Philodinidae</taxon>
        <taxon>Didymodactylos</taxon>
    </lineage>
</organism>
<reference evidence="2" key="1">
    <citation type="submission" date="2021-02" db="EMBL/GenBank/DDBJ databases">
        <authorList>
            <person name="Nowell W R."/>
        </authorList>
    </citation>
    <scope>NUCLEOTIDE SEQUENCE</scope>
</reference>
<evidence type="ECO:0000313" key="4">
    <source>
        <dbReference type="EMBL" id="CAF4361675.1"/>
    </source>
</evidence>
<gene>
    <name evidence="2" type="ORF">GPM918_LOCUS36633</name>
    <name evidence="1" type="ORF">OVA965_LOCUS30148</name>
    <name evidence="4" type="ORF">SRO942_LOCUS37376</name>
    <name evidence="3" type="ORF">TMI583_LOCUS30945</name>
</gene>
<dbReference type="Proteomes" id="UP000682733">
    <property type="component" value="Unassembled WGS sequence"/>
</dbReference>
<accession>A0A815T0C4</accession>
<dbReference type="Proteomes" id="UP000677228">
    <property type="component" value="Unassembled WGS sequence"/>
</dbReference>
<dbReference type="Proteomes" id="UP000681722">
    <property type="component" value="Unassembled WGS sequence"/>
</dbReference>
<evidence type="ECO:0000313" key="1">
    <source>
        <dbReference type="EMBL" id="CAF1336741.1"/>
    </source>
</evidence>
<keyword evidence="5" id="KW-1185">Reference proteome</keyword>